<dbReference type="InterPro" id="IPR038765">
    <property type="entry name" value="Papain-like_cys_pep_sf"/>
</dbReference>
<dbReference type="PANTHER" id="PTHR10183:SF379">
    <property type="entry name" value="CALPAIN-5"/>
    <property type="match status" value="1"/>
</dbReference>
<feature type="active site" evidence="5">
    <location>
        <position position="85"/>
    </location>
</feature>
<dbReference type="PANTHER" id="PTHR10183">
    <property type="entry name" value="CALPAIN"/>
    <property type="match status" value="1"/>
</dbReference>
<sequence length="748" mass="88333">MKNKVFRDFCREANKFEHILKHYKKTGEKYIDPNFHPNKKIKETNPKISNSLTEFVRLDEIYKAPIFDPDLINPNFITQGHLRDCCYISALSRIAKKPYIIPFLFEKELPDKILGRIENSMNIECGAVIVYLHAHGRLTHSPSDKNKSPWFCLVEKAYAKLMGAYSNIIETSFPESVYSLFGYYSRDKYFKNYRASGLTDLAIMKKIIKYQSEHALMGASIHLSNYSNPMTQEEVTNKGLVCNHCYSILKVIEINELILICLRNPWGGHEWNGDYSDKSTLWTFDLKIKLKWEDKEDGTFWMNYTDFLKYFTQISISLPIQPDWCVKRFDFQFKPGDEEGKPINIFLQITDHVYPRKKHNLYLLIEKKHIYYDEANDINLKMIDYSIKYERQKECSAYSTNSNLKSLLYKVEGNDTIKITFNRTKKCDIVEDCYVLFLCKRNFKLWDDNDPQREFIVDDMKGYAISNYSGSSPYAAPPLFLQSCDGQHMLKKGSISDLNHNATCEERQRRDMQNAWREKLLKAKNEMLKELIIEKDEIQEMTNKEFMEKIRILESKEIAQLKNQNNAMKKDYEKKISEQAQTIKNITNELEKLKQQMNENKNKQEMIDNIKNENSQLKYTIRQCRTQIQLKNNEIEKISKENENLSKKKQEIENWYMRIKKDFEMASRIFDSQTENVDHLRNEFNGYELGCNSSSFFSSTSQIEDEGRDEKTVRKIMKKNIHKNQPNIMRPNLHMNTCNLNSKLSTIK</sequence>
<feature type="domain" description="Calpain catalytic" evidence="7">
    <location>
        <begin position="29"/>
        <end position="316"/>
    </location>
</feature>
<feature type="active site" evidence="5">
    <location>
        <position position="244"/>
    </location>
</feature>
<keyword evidence="9" id="KW-1185">Reference proteome</keyword>
<dbReference type="SMART" id="SM00230">
    <property type="entry name" value="CysPc"/>
    <property type="match status" value="1"/>
</dbReference>
<keyword evidence="3 5" id="KW-0378">Hydrolase</keyword>
<feature type="active site" evidence="5">
    <location>
        <position position="264"/>
    </location>
</feature>
<feature type="coiled-coil region" evidence="6">
    <location>
        <begin position="521"/>
        <end position="655"/>
    </location>
</feature>
<keyword evidence="4 5" id="KW-0788">Thiol protease</keyword>
<evidence type="ECO:0000256" key="4">
    <source>
        <dbReference type="ARBA" id="ARBA00022807"/>
    </source>
</evidence>
<dbReference type="Pfam" id="PF00648">
    <property type="entry name" value="Peptidase_C2"/>
    <property type="match status" value="1"/>
</dbReference>
<dbReference type="Gene3D" id="3.90.70.10">
    <property type="entry name" value="Cysteine proteinases"/>
    <property type="match status" value="1"/>
</dbReference>
<accession>A0ABR2L2E0</accession>
<dbReference type="InterPro" id="IPR022684">
    <property type="entry name" value="Calpain_cysteine_protease"/>
</dbReference>
<evidence type="ECO:0000256" key="6">
    <source>
        <dbReference type="SAM" id="Coils"/>
    </source>
</evidence>
<evidence type="ECO:0000313" key="9">
    <source>
        <dbReference type="Proteomes" id="UP001470230"/>
    </source>
</evidence>
<dbReference type="SUPFAM" id="SSF54001">
    <property type="entry name" value="Cysteine proteinases"/>
    <property type="match status" value="1"/>
</dbReference>
<name>A0ABR2L2E0_9EUKA</name>
<evidence type="ECO:0000313" key="8">
    <source>
        <dbReference type="EMBL" id="KAK8897518.1"/>
    </source>
</evidence>
<dbReference type="PRINTS" id="PR00704">
    <property type="entry name" value="CALPAIN"/>
</dbReference>
<evidence type="ECO:0000256" key="5">
    <source>
        <dbReference type="PROSITE-ProRule" id="PRU00239"/>
    </source>
</evidence>
<evidence type="ECO:0000256" key="1">
    <source>
        <dbReference type="ARBA" id="ARBA00007623"/>
    </source>
</evidence>
<dbReference type="PROSITE" id="PS50203">
    <property type="entry name" value="CALPAIN_CAT"/>
    <property type="match status" value="1"/>
</dbReference>
<evidence type="ECO:0000256" key="2">
    <source>
        <dbReference type="ARBA" id="ARBA00022670"/>
    </source>
</evidence>
<protein>
    <recommendedName>
        <fullName evidence="7">Calpain catalytic domain-containing protein</fullName>
    </recommendedName>
</protein>
<organism evidence="8 9">
    <name type="scientific">Tritrichomonas musculus</name>
    <dbReference type="NCBI Taxonomy" id="1915356"/>
    <lineage>
        <taxon>Eukaryota</taxon>
        <taxon>Metamonada</taxon>
        <taxon>Parabasalia</taxon>
        <taxon>Tritrichomonadida</taxon>
        <taxon>Tritrichomonadidae</taxon>
        <taxon>Tritrichomonas</taxon>
    </lineage>
</organism>
<proteinExistence type="inferred from homology"/>
<dbReference type="Proteomes" id="UP001470230">
    <property type="component" value="Unassembled WGS sequence"/>
</dbReference>
<keyword evidence="2 5" id="KW-0645">Protease</keyword>
<dbReference type="InterPro" id="IPR001300">
    <property type="entry name" value="Peptidase_C2_calpain_cat"/>
</dbReference>
<keyword evidence="6" id="KW-0175">Coiled coil</keyword>
<comment type="similarity">
    <text evidence="1">Belongs to the peptidase C2 family.</text>
</comment>
<evidence type="ECO:0000256" key="3">
    <source>
        <dbReference type="ARBA" id="ARBA00022801"/>
    </source>
</evidence>
<comment type="caution">
    <text evidence="8">The sequence shown here is derived from an EMBL/GenBank/DDBJ whole genome shotgun (WGS) entry which is preliminary data.</text>
</comment>
<gene>
    <name evidence="8" type="ORF">M9Y10_015474</name>
</gene>
<dbReference type="EMBL" id="JAPFFF010000002">
    <property type="protein sequence ID" value="KAK8897518.1"/>
    <property type="molecule type" value="Genomic_DNA"/>
</dbReference>
<reference evidence="8 9" key="1">
    <citation type="submission" date="2024-04" db="EMBL/GenBank/DDBJ databases">
        <title>Tritrichomonas musculus Genome.</title>
        <authorList>
            <person name="Alves-Ferreira E."/>
            <person name="Grigg M."/>
            <person name="Lorenzi H."/>
            <person name="Galac M."/>
        </authorList>
    </citation>
    <scope>NUCLEOTIDE SEQUENCE [LARGE SCALE GENOMIC DNA]</scope>
    <source>
        <strain evidence="8 9">EAF2021</strain>
    </source>
</reference>
<evidence type="ECO:0000259" key="7">
    <source>
        <dbReference type="PROSITE" id="PS50203"/>
    </source>
</evidence>